<evidence type="ECO:0008006" key="5">
    <source>
        <dbReference type="Google" id="ProtNLM"/>
    </source>
</evidence>
<evidence type="ECO:0000313" key="3">
    <source>
        <dbReference type="EMBL" id="THV17826.1"/>
    </source>
</evidence>
<dbReference type="AlphaFoldDB" id="A0A4V4HLD1"/>
<accession>A0A4V4HLD1</accession>
<dbReference type="EMBL" id="STGW01000002">
    <property type="protein sequence ID" value="THV17826.1"/>
    <property type="molecule type" value="Genomic_DNA"/>
</dbReference>
<gene>
    <name evidence="3" type="ORF">E9934_05010</name>
</gene>
<reference evidence="3 4" key="1">
    <citation type="journal article" date="2009" name="Int. J. Syst. Evol. Microbiol.">
        <title>Nocardioides caeni sp. nov., isolated from wastewater.</title>
        <authorList>
            <person name="Yoon J.H."/>
            <person name="Kang S.J."/>
            <person name="Park S."/>
            <person name="Kim W."/>
            <person name="Oh T.K."/>
        </authorList>
    </citation>
    <scope>NUCLEOTIDE SEQUENCE [LARGE SCALE GENOMIC DNA]</scope>
    <source>
        <strain evidence="3 4">DSM 23134</strain>
    </source>
</reference>
<sequence length="265" mass="27777">MTSRLRRGLGSASAALLLGLTLVACGGDDGDSDDKASSDNGSSSEESSDTGSDDASESGSDDDSDDAGSGDGPSEQDLEAALLSADQVPAGFQATGDENESDEEDDEDNPFAGTCLADVGEFDDKVGDPAVEAKTEYEQSNVELPGSIEVGISYYSTDVEDEFADFVDELGSCPRVLSTVDDVTFDLDVTTEEFAALDADDTAKVTMAGTISSQGQSFPLTATVIAILKDNYVSTVSTFEFQTETLSAQADIWANLQYSNVYELR</sequence>
<protein>
    <recommendedName>
        <fullName evidence="5">Lipoprotein</fullName>
    </recommendedName>
</protein>
<feature type="chain" id="PRO_5020920397" description="Lipoprotein" evidence="2">
    <location>
        <begin position="27"/>
        <end position="265"/>
    </location>
</feature>
<evidence type="ECO:0000256" key="2">
    <source>
        <dbReference type="SAM" id="SignalP"/>
    </source>
</evidence>
<organism evidence="3 4">
    <name type="scientific">Nocardioides caeni</name>
    <dbReference type="NCBI Taxonomy" id="574700"/>
    <lineage>
        <taxon>Bacteria</taxon>
        <taxon>Bacillati</taxon>
        <taxon>Actinomycetota</taxon>
        <taxon>Actinomycetes</taxon>
        <taxon>Propionibacteriales</taxon>
        <taxon>Nocardioidaceae</taxon>
        <taxon>Nocardioides</taxon>
    </lineage>
</organism>
<feature type="signal peptide" evidence="2">
    <location>
        <begin position="1"/>
        <end position="26"/>
    </location>
</feature>
<comment type="caution">
    <text evidence="3">The sequence shown here is derived from an EMBL/GenBank/DDBJ whole genome shotgun (WGS) entry which is preliminary data.</text>
</comment>
<keyword evidence="4" id="KW-1185">Reference proteome</keyword>
<evidence type="ECO:0000313" key="4">
    <source>
        <dbReference type="Proteomes" id="UP000307087"/>
    </source>
</evidence>
<dbReference type="RefSeq" id="WP_136561761.1">
    <property type="nucleotide sequence ID" value="NZ_BAABLS010000001.1"/>
</dbReference>
<name>A0A4V4HLD1_9ACTN</name>
<proteinExistence type="predicted"/>
<feature type="region of interest" description="Disordered" evidence="1">
    <location>
        <begin position="24"/>
        <end position="115"/>
    </location>
</feature>
<dbReference type="PROSITE" id="PS51257">
    <property type="entry name" value="PROKAR_LIPOPROTEIN"/>
    <property type="match status" value="1"/>
</dbReference>
<keyword evidence="2" id="KW-0732">Signal</keyword>
<feature type="compositionally biased region" description="Acidic residues" evidence="1">
    <location>
        <begin position="46"/>
        <end position="78"/>
    </location>
</feature>
<feature type="compositionally biased region" description="Acidic residues" evidence="1">
    <location>
        <begin position="97"/>
        <end position="109"/>
    </location>
</feature>
<dbReference type="Proteomes" id="UP000307087">
    <property type="component" value="Unassembled WGS sequence"/>
</dbReference>
<evidence type="ECO:0000256" key="1">
    <source>
        <dbReference type="SAM" id="MobiDB-lite"/>
    </source>
</evidence>